<feature type="domain" description="HTH tetR-type" evidence="3">
    <location>
        <begin position="19"/>
        <end position="79"/>
    </location>
</feature>
<evidence type="ECO:0000259" key="3">
    <source>
        <dbReference type="PROSITE" id="PS50977"/>
    </source>
</evidence>
<reference evidence="4" key="1">
    <citation type="submission" date="2024-01" db="EMBL/GenBank/DDBJ databases">
        <title>First draft genome sequence data of TA4-1, the type strain of Gram-positive actinobacterium Streptomyces chiangmaiensis.</title>
        <authorList>
            <person name="Yasawong M."/>
            <person name="Nantapong N."/>
        </authorList>
    </citation>
    <scope>NUCLEOTIDE SEQUENCE</scope>
    <source>
        <strain evidence="4">TA4-1</strain>
    </source>
</reference>
<dbReference type="Gene3D" id="1.10.357.10">
    <property type="entry name" value="Tetracycline Repressor, domain 2"/>
    <property type="match status" value="1"/>
</dbReference>
<dbReference type="InterPro" id="IPR041669">
    <property type="entry name" value="TetR_C_15"/>
</dbReference>
<proteinExistence type="predicted"/>
<dbReference type="SUPFAM" id="SSF46689">
    <property type="entry name" value="Homeodomain-like"/>
    <property type="match status" value="1"/>
</dbReference>
<sequence length="215" mass="23453">MEEDISATSAPRRRQARGKRRMAQLLDAAASVFCKCGYTKASTNAIAREAGVSPGTLYQFFPNKEAIAVHLGERLMQQMLEAHGQAFTDANVSLPLDKMLDAILDPIIEFNLRNPAFLALIHGPDTPGEIASSKQVLHATLQRQVEEAITLRAPELPHDQCVRVATTAFVIFREGLSLAMQHQGAERAAYIVELKAALTGYLAPTIGTEAHAVRH</sequence>
<dbReference type="PANTHER" id="PTHR30055">
    <property type="entry name" value="HTH-TYPE TRANSCRIPTIONAL REGULATOR RUTR"/>
    <property type="match status" value="1"/>
</dbReference>
<dbReference type="PANTHER" id="PTHR30055:SF223">
    <property type="entry name" value="HTH-TYPE TRANSCRIPTIONAL REGULATOR UIDR"/>
    <property type="match status" value="1"/>
</dbReference>
<dbReference type="InterPro" id="IPR009057">
    <property type="entry name" value="Homeodomain-like_sf"/>
</dbReference>
<protein>
    <submittedName>
        <fullName evidence="4">TetR/AcrR family transcriptional regulator</fullName>
    </submittedName>
</protein>
<organism evidence="4 5">
    <name type="scientific">Streptomyces chiangmaiensis</name>
    <dbReference type="NCBI Taxonomy" id="766497"/>
    <lineage>
        <taxon>Bacteria</taxon>
        <taxon>Bacillati</taxon>
        <taxon>Actinomycetota</taxon>
        <taxon>Actinomycetes</taxon>
        <taxon>Kitasatosporales</taxon>
        <taxon>Streptomycetaceae</taxon>
        <taxon>Streptomyces</taxon>
    </lineage>
</organism>
<name>A0ABU7FPM2_9ACTN</name>
<keyword evidence="1 2" id="KW-0238">DNA-binding</keyword>
<evidence type="ECO:0000256" key="2">
    <source>
        <dbReference type="PROSITE-ProRule" id="PRU00335"/>
    </source>
</evidence>
<gene>
    <name evidence="4" type="ORF">VXC91_24390</name>
</gene>
<dbReference type="PRINTS" id="PR00455">
    <property type="entry name" value="HTHTETR"/>
</dbReference>
<evidence type="ECO:0000256" key="1">
    <source>
        <dbReference type="ARBA" id="ARBA00023125"/>
    </source>
</evidence>
<dbReference type="PROSITE" id="PS01081">
    <property type="entry name" value="HTH_TETR_1"/>
    <property type="match status" value="1"/>
</dbReference>
<dbReference type="InterPro" id="IPR001647">
    <property type="entry name" value="HTH_TetR"/>
</dbReference>
<dbReference type="Pfam" id="PF17918">
    <property type="entry name" value="TetR_C_15"/>
    <property type="match status" value="1"/>
</dbReference>
<accession>A0ABU7FPM2</accession>
<dbReference type="InterPro" id="IPR050109">
    <property type="entry name" value="HTH-type_TetR-like_transc_reg"/>
</dbReference>
<dbReference type="InterPro" id="IPR023772">
    <property type="entry name" value="DNA-bd_HTH_TetR-type_CS"/>
</dbReference>
<dbReference type="PROSITE" id="PS50977">
    <property type="entry name" value="HTH_TETR_2"/>
    <property type="match status" value="1"/>
</dbReference>
<evidence type="ECO:0000313" key="5">
    <source>
        <dbReference type="Proteomes" id="UP001333996"/>
    </source>
</evidence>
<dbReference type="Proteomes" id="UP001333996">
    <property type="component" value="Unassembled WGS sequence"/>
</dbReference>
<feature type="DNA-binding region" description="H-T-H motif" evidence="2">
    <location>
        <begin position="42"/>
        <end position="61"/>
    </location>
</feature>
<evidence type="ECO:0000313" key="4">
    <source>
        <dbReference type="EMBL" id="MED7825039.1"/>
    </source>
</evidence>
<dbReference type="Pfam" id="PF00440">
    <property type="entry name" value="TetR_N"/>
    <property type="match status" value="1"/>
</dbReference>
<dbReference type="EMBL" id="JAYWVC010000093">
    <property type="protein sequence ID" value="MED7825039.1"/>
    <property type="molecule type" value="Genomic_DNA"/>
</dbReference>
<keyword evidence="5" id="KW-1185">Reference proteome</keyword>
<dbReference type="RefSeq" id="WP_329509462.1">
    <property type="nucleotide sequence ID" value="NZ_BAAAYZ010000024.1"/>
</dbReference>
<comment type="caution">
    <text evidence="4">The sequence shown here is derived from an EMBL/GenBank/DDBJ whole genome shotgun (WGS) entry which is preliminary data.</text>
</comment>